<evidence type="ECO:0000313" key="5">
    <source>
        <dbReference type="EMBL" id="HIX81111.1"/>
    </source>
</evidence>
<dbReference type="SUPFAM" id="SSF51445">
    <property type="entry name" value="(Trans)glycosidases"/>
    <property type="match status" value="1"/>
</dbReference>
<dbReference type="PANTHER" id="PTHR10353">
    <property type="entry name" value="GLYCOSYL HYDROLASE"/>
    <property type="match status" value="1"/>
</dbReference>
<reference evidence="5" key="2">
    <citation type="submission" date="2021-04" db="EMBL/GenBank/DDBJ databases">
        <authorList>
            <person name="Gilroy R."/>
        </authorList>
    </citation>
    <scope>NUCLEOTIDE SEQUENCE</scope>
    <source>
        <strain evidence="5">ChiGjej1B1-14440</strain>
    </source>
</reference>
<comment type="caution">
    <text evidence="5">The sequence shown here is derived from an EMBL/GenBank/DDBJ whole genome shotgun (WGS) entry which is preliminary data.</text>
</comment>
<keyword evidence="2 5" id="KW-0378">Hydrolase</keyword>
<dbReference type="FunFam" id="3.20.20.80:FF:000004">
    <property type="entry name" value="Beta-glucosidase 6-phospho-beta-glucosidase"/>
    <property type="match status" value="1"/>
</dbReference>
<dbReference type="AlphaFoldDB" id="A0A9D1XL42"/>
<accession>A0A9D1XL42</accession>
<evidence type="ECO:0000256" key="4">
    <source>
        <dbReference type="RuleBase" id="RU003690"/>
    </source>
</evidence>
<dbReference type="InterPro" id="IPR033132">
    <property type="entry name" value="GH_1_N_CS"/>
</dbReference>
<sequence>MKFPKNFLWGGALAANQCEGAYLEDGKGLSVPDMILGGDINTPRTICKYIQKNKFYPSHEAVDFYHRYKEDIGLFAQMGFKVLRISINWARIYPTGEEAVANEAGLKFYDKIFNECHKYGIEPMVTLSHYEMPWHLVEKYQGFYSRIVIDYYLKYAKTCFKRYRNKVKYWLTFNEINAGTMADPLASIMGLGYMTRKDLQRNEPCTFDELSDNPQERYTALHHELVASALAVIEGHKINPEFMIGNMISHITWYPRTCNPKDILAWQQKDAIFNDFCADVQIRGEYPEYMLAYLKNHQIDTSYILVNDKKILKEGVIDFYTMSYYISNCVSTDPNVEKIGGNLVGGAKNPYLQASKWGWQIDPDGLKYTLKAISSRYPKIPIMIVENGFGAVDKVEKDGSIHDDYRIDYLRKHLIAMKEAINEGVNLIGYTSWGPIDIVSAGTGQFYKRYGFIYVDKHDDGTGDFSRIKKDSFYWYQKVIKSNGEDL</sequence>
<dbReference type="Proteomes" id="UP000886724">
    <property type="component" value="Unassembled WGS sequence"/>
</dbReference>
<evidence type="ECO:0000313" key="6">
    <source>
        <dbReference type="Proteomes" id="UP000886724"/>
    </source>
</evidence>
<dbReference type="GO" id="GO:0008422">
    <property type="term" value="F:beta-glucosidase activity"/>
    <property type="evidence" value="ECO:0007669"/>
    <property type="project" value="TreeGrafter"/>
</dbReference>
<reference evidence="5" key="1">
    <citation type="journal article" date="2021" name="PeerJ">
        <title>Extensive microbial diversity within the chicken gut microbiome revealed by metagenomics and culture.</title>
        <authorList>
            <person name="Gilroy R."/>
            <person name="Ravi A."/>
            <person name="Getino M."/>
            <person name="Pursley I."/>
            <person name="Horton D.L."/>
            <person name="Alikhan N.F."/>
            <person name="Baker D."/>
            <person name="Gharbi K."/>
            <person name="Hall N."/>
            <person name="Watson M."/>
            <person name="Adriaenssens E.M."/>
            <person name="Foster-Nyarko E."/>
            <person name="Jarju S."/>
            <person name="Secka A."/>
            <person name="Antonio M."/>
            <person name="Oren A."/>
            <person name="Chaudhuri R.R."/>
            <person name="La Ragione R."/>
            <person name="Hildebrand F."/>
            <person name="Pallen M.J."/>
        </authorList>
    </citation>
    <scope>NUCLEOTIDE SEQUENCE</scope>
    <source>
        <strain evidence="5">ChiGjej1B1-14440</strain>
    </source>
</reference>
<organism evidence="5 6">
    <name type="scientific">Candidatus Erysipelatoclostridium merdavium</name>
    <dbReference type="NCBI Taxonomy" id="2838566"/>
    <lineage>
        <taxon>Bacteria</taxon>
        <taxon>Bacillati</taxon>
        <taxon>Bacillota</taxon>
        <taxon>Erysipelotrichia</taxon>
        <taxon>Erysipelotrichales</taxon>
        <taxon>Erysipelotrichales incertae sedis</taxon>
    </lineage>
</organism>
<keyword evidence="3" id="KW-0326">Glycosidase</keyword>
<dbReference type="Gene3D" id="3.20.20.80">
    <property type="entry name" value="Glycosidases"/>
    <property type="match status" value="1"/>
</dbReference>
<name>A0A9D1XL42_9FIRM</name>
<protein>
    <submittedName>
        <fullName evidence="5">Glycoside hydrolase family 1 protein</fullName>
    </submittedName>
</protein>
<dbReference type="Pfam" id="PF00232">
    <property type="entry name" value="Glyco_hydro_1"/>
    <property type="match status" value="1"/>
</dbReference>
<dbReference type="PRINTS" id="PR00131">
    <property type="entry name" value="GLHYDRLASE1"/>
</dbReference>
<dbReference type="GO" id="GO:0016052">
    <property type="term" value="P:carbohydrate catabolic process"/>
    <property type="evidence" value="ECO:0007669"/>
    <property type="project" value="TreeGrafter"/>
</dbReference>
<evidence type="ECO:0000256" key="1">
    <source>
        <dbReference type="ARBA" id="ARBA00010838"/>
    </source>
</evidence>
<dbReference type="PANTHER" id="PTHR10353:SF296">
    <property type="entry name" value="6-PHOSPHO-BETA-GLUCOSIDASE"/>
    <property type="match status" value="1"/>
</dbReference>
<evidence type="ECO:0000256" key="3">
    <source>
        <dbReference type="ARBA" id="ARBA00023295"/>
    </source>
</evidence>
<dbReference type="InterPro" id="IPR001360">
    <property type="entry name" value="Glyco_hydro_1"/>
</dbReference>
<dbReference type="PROSITE" id="PS00653">
    <property type="entry name" value="GLYCOSYL_HYDROL_F1_2"/>
    <property type="match status" value="1"/>
</dbReference>
<proteinExistence type="inferred from homology"/>
<dbReference type="EMBL" id="DXET01000089">
    <property type="protein sequence ID" value="HIX81111.1"/>
    <property type="molecule type" value="Genomic_DNA"/>
</dbReference>
<comment type="similarity">
    <text evidence="1 4">Belongs to the glycosyl hydrolase 1 family.</text>
</comment>
<evidence type="ECO:0000256" key="2">
    <source>
        <dbReference type="ARBA" id="ARBA00022801"/>
    </source>
</evidence>
<dbReference type="InterPro" id="IPR017853">
    <property type="entry name" value="GH"/>
</dbReference>
<gene>
    <name evidence="5" type="ORF">H9980_03945</name>
</gene>
<dbReference type="GO" id="GO:0005829">
    <property type="term" value="C:cytosol"/>
    <property type="evidence" value="ECO:0007669"/>
    <property type="project" value="TreeGrafter"/>
</dbReference>